<dbReference type="Proteomes" id="UP000799428">
    <property type="component" value="Unassembled WGS sequence"/>
</dbReference>
<sequence length="277" mass="31053">MNAVTRWIAKQYCRRRSYPTTISTDPSIDSYGRGGTVKENDEDVEYYSGRPLPQPAQGHHTTSFSAQRKVYDENTINTTYPSIRPRPRSNPRPDTTPSEGLKRIAVDVRITRHIDMDNGEVGRILVKHKMEEIEAENEQLYKKIKSNIKDGNLLVRRNHPLLADDEFQVPQKDMLDEPAHETSPPKPCHATEVTETEDMVTEAQTDLPSGSPPPSVALDSQPDVQRCSTFPVPSFLTQGFREIPALVVPTVAQLAQHNPLENKDDGQGTAEALVFDI</sequence>
<dbReference type="EMBL" id="MU005769">
    <property type="protein sequence ID" value="KAF2710334.1"/>
    <property type="molecule type" value="Genomic_DNA"/>
</dbReference>
<name>A0A6G1KBY7_9PLEO</name>
<dbReference type="AlphaFoldDB" id="A0A6G1KBY7"/>
<reference evidence="2" key="1">
    <citation type="journal article" date="2020" name="Stud. Mycol.">
        <title>101 Dothideomycetes genomes: a test case for predicting lifestyles and emergence of pathogens.</title>
        <authorList>
            <person name="Haridas S."/>
            <person name="Albert R."/>
            <person name="Binder M."/>
            <person name="Bloem J."/>
            <person name="Labutti K."/>
            <person name="Salamov A."/>
            <person name="Andreopoulos B."/>
            <person name="Baker S."/>
            <person name="Barry K."/>
            <person name="Bills G."/>
            <person name="Bluhm B."/>
            <person name="Cannon C."/>
            <person name="Castanera R."/>
            <person name="Culley D."/>
            <person name="Daum C."/>
            <person name="Ezra D."/>
            <person name="Gonzalez J."/>
            <person name="Henrissat B."/>
            <person name="Kuo A."/>
            <person name="Liang C."/>
            <person name="Lipzen A."/>
            <person name="Lutzoni F."/>
            <person name="Magnuson J."/>
            <person name="Mondo S."/>
            <person name="Nolan M."/>
            <person name="Ohm R."/>
            <person name="Pangilinan J."/>
            <person name="Park H.-J."/>
            <person name="Ramirez L."/>
            <person name="Alfaro M."/>
            <person name="Sun H."/>
            <person name="Tritt A."/>
            <person name="Yoshinaga Y."/>
            <person name="Zwiers L.-H."/>
            <person name="Turgeon B."/>
            <person name="Goodwin S."/>
            <person name="Spatafora J."/>
            <person name="Crous P."/>
            <person name="Grigoriev I."/>
        </authorList>
    </citation>
    <scope>NUCLEOTIDE SEQUENCE</scope>
    <source>
        <strain evidence="2">CBS 279.74</strain>
    </source>
</reference>
<keyword evidence="3" id="KW-1185">Reference proteome</keyword>
<protein>
    <submittedName>
        <fullName evidence="2">Uncharacterized protein</fullName>
    </submittedName>
</protein>
<evidence type="ECO:0000256" key="1">
    <source>
        <dbReference type="SAM" id="MobiDB-lite"/>
    </source>
</evidence>
<evidence type="ECO:0000313" key="3">
    <source>
        <dbReference type="Proteomes" id="UP000799428"/>
    </source>
</evidence>
<gene>
    <name evidence="2" type="ORF">K504DRAFT_501599</name>
</gene>
<proteinExistence type="predicted"/>
<accession>A0A6G1KBY7</accession>
<evidence type="ECO:0000313" key="2">
    <source>
        <dbReference type="EMBL" id="KAF2710334.1"/>
    </source>
</evidence>
<feature type="region of interest" description="Disordered" evidence="1">
    <location>
        <begin position="49"/>
        <end position="100"/>
    </location>
</feature>
<organism evidence="2 3">
    <name type="scientific">Pleomassaria siparia CBS 279.74</name>
    <dbReference type="NCBI Taxonomy" id="1314801"/>
    <lineage>
        <taxon>Eukaryota</taxon>
        <taxon>Fungi</taxon>
        <taxon>Dikarya</taxon>
        <taxon>Ascomycota</taxon>
        <taxon>Pezizomycotina</taxon>
        <taxon>Dothideomycetes</taxon>
        <taxon>Pleosporomycetidae</taxon>
        <taxon>Pleosporales</taxon>
        <taxon>Pleomassariaceae</taxon>
        <taxon>Pleomassaria</taxon>
    </lineage>
</organism>
<feature type="region of interest" description="Disordered" evidence="1">
    <location>
        <begin position="19"/>
        <end position="38"/>
    </location>
</feature>